<accession>A0ABW3C1X0</accession>
<dbReference type="InterPro" id="IPR046232">
    <property type="entry name" value="DUF6265"/>
</dbReference>
<keyword evidence="4" id="KW-1185">Reference proteome</keyword>
<feature type="chain" id="PRO_5046204018" evidence="1">
    <location>
        <begin position="19"/>
        <end position="143"/>
    </location>
</feature>
<evidence type="ECO:0000259" key="2">
    <source>
        <dbReference type="Pfam" id="PF19780"/>
    </source>
</evidence>
<evidence type="ECO:0000256" key="1">
    <source>
        <dbReference type="SAM" id="SignalP"/>
    </source>
</evidence>
<organism evidence="3 4">
    <name type="scientific">Sphingosinicella xenopeptidilytica</name>
    <dbReference type="NCBI Taxonomy" id="364098"/>
    <lineage>
        <taxon>Bacteria</taxon>
        <taxon>Pseudomonadati</taxon>
        <taxon>Pseudomonadota</taxon>
        <taxon>Alphaproteobacteria</taxon>
        <taxon>Sphingomonadales</taxon>
        <taxon>Sphingosinicellaceae</taxon>
        <taxon>Sphingosinicella</taxon>
    </lineage>
</organism>
<dbReference type="RefSeq" id="WP_381489160.1">
    <property type="nucleotide sequence ID" value="NZ_JBHTIK010000005.1"/>
</dbReference>
<name>A0ABW3C1X0_SPHXN</name>
<keyword evidence="1" id="KW-0732">Signal</keyword>
<feature type="domain" description="DUF6265" evidence="2">
    <location>
        <begin position="22"/>
        <end position="128"/>
    </location>
</feature>
<evidence type="ECO:0000313" key="4">
    <source>
        <dbReference type="Proteomes" id="UP001597124"/>
    </source>
</evidence>
<evidence type="ECO:0000313" key="3">
    <source>
        <dbReference type="EMBL" id="MFD0848426.1"/>
    </source>
</evidence>
<feature type="signal peptide" evidence="1">
    <location>
        <begin position="1"/>
        <end position="18"/>
    </location>
</feature>
<gene>
    <name evidence="3" type="ORF">ACFQ00_08835</name>
</gene>
<comment type="caution">
    <text evidence="3">The sequence shown here is derived from an EMBL/GenBank/DDBJ whole genome shotgun (WGS) entry which is preliminary data.</text>
</comment>
<reference evidence="4" key="1">
    <citation type="journal article" date="2019" name="Int. J. Syst. Evol. Microbiol.">
        <title>The Global Catalogue of Microorganisms (GCM) 10K type strain sequencing project: providing services to taxonomists for standard genome sequencing and annotation.</title>
        <authorList>
            <consortium name="The Broad Institute Genomics Platform"/>
            <consortium name="The Broad Institute Genome Sequencing Center for Infectious Disease"/>
            <person name="Wu L."/>
            <person name="Ma J."/>
        </authorList>
    </citation>
    <scope>NUCLEOTIDE SEQUENCE [LARGE SCALE GENOMIC DNA]</scope>
    <source>
        <strain evidence="4">CCUG 52537</strain>
    </source>
</reference>
<dbReference type="Pfam" id="PF19780">
    <property type="entry name" value="DUF6265"/>
    <property type="match status" value="1"/>
</dbReference>
<dbReference type="EMBL" id="JBHTIK010000005">
    <property type="protein sequence ID" value="MFD0848426.1"/>
    <property type="molecule type" value="Genomic_DNA"/>
</dbReference>
<sequence>MRRFLIAAAALVSAPAAAADLSWMSGCWQQVQQERWTEECWTVPRAGQLMGSSRTGDAEGVRSFEFMRIAPGADGVSVFWGAPGGGSAVPFRQVSAGDREIAFENPNHDFPTRVRYWREGETLNAEISGAEGTKPMSWRFVRM</sequence>
<proteinExistence type="predicted"/>
<dbReference type="Proteomes" id="UP001597124">
    <property type="component" value="Unassembled WGS sequence"/>
</dbReference>
<protein>
    <submittedName>
        <fullName evidence="3">DUF6265 family protein</fullName>
    </submittedName>
</protein>